<evidence type="ECO:0008006" key="4">
    <source>
        <dbReference type="Google" id="ProtNLM"/>
    </source>
</evidence>
<dbReference type="EMBL" id="KV744832">
    <property type="protein sequence ID" value="OCK84697.1"/>
    <property type="molecule type" value="Genomic_DNA"/>
</dbReference>
<proteinExistence type="predicted"/>
<keyword evidence="3" id="KW-1185">Reference proteome</keyword>
<sequence length="187" mass="19997">MHAFTTIAITAALLSSTLAAPLQPRSCSYNYLPNLWSISQHVPETPNGPFTTPFQVSQDIGKRDLIVSFTGIPSGSYGCQLEFDFKPNPSASVTGIGNPQNLNVYAINGDLPATVTWDSITPVTGSLVGTWTFPTGNDLKVAKTIVINSFVCQPTMNFRIQVANDGAKGYVSDPEDATSGLRISHNC</sequence>
<evidence type="ECO:0000313" key="3">
    <source>
        <dbReference type="Proteomes" id="UP000250266"/>
    </source>
</evidence>
<dbReference type="OrthoDB" id="5308323at2759"/>
<reference evidence="2 3" key="1">
    <citation type="journal article" date="2016" name="Nat. Commun.">
        <title>Ectomycorrhizal ecology is imprinted in the genome of the dominant symbiotic fungus Cenococcum geophilum.</title>
        <authorList>
            <consortium name="DOE Joint Genome Institute"/>
            <person name="Peter M."/>
            <person name="Kohler A."/>
            <person name="Ohm R.A."/>
            <person name="Kuo A."/>
            <person name="Krutzmann J."/>
            <person name="Morin E."/>
            <person name="Arend M."/>
            <person name="Barry K.W."/>
            <person name="Binder M."/>
            <person name="Choi C."/>
            <person name="Clum A."/>
            <person name="Copeland A."/>
            <person name="Grisel N."/>
            <person name="Haridas S."/>
            <person name="Kipfer T."/>
            <person name="LaButti K."/>
            <person name="Lindquist E."/>
            <person name="Lipzen A."/>
            <person name="Maire R."/>
            <person name="Meier B."/>
            <person name="Mihaltcheva S."/>
            <person name="Molinier V."/>
            <person name="Murat C."/>
            <person name="Poggeler S."/>
            <person name="Quandt C.A."/>
            <person name="Sperisen C."/>
            <person name="Tritt A."/>
            <person name="Tisserant E."/>
            <person name="Crous P.W."/>
            <person name="Henrissat B."/>
            <person name="Nehls U."/>
            <person name="Egli S."/>
            <person name="Spatafora J.W."/>
            <person name="Grigoriev I.V."/>
            <person name="Martin F.M."/>
        </authorList>
    </citation>
    <scope>NUCLEOTIDE SEQUENCE [LARGE SCALE GENOMIC DNA]</scope>
    <source>
        <strain evidence="2 3">CBS 459.81</strain>
    </source>
</reference>
<gene>
    <name evidence="2" type="ORF">K432DRAFT_378346</name>
</gene>
<dbReference type="Proteomes" id="UP000250266">
    <property type="component" value="Unassembled WGS sequence"/>
</dbReference>
<accession>A0A8E2EIM8</accession>
<evidence type="ECO:0000313" key="2">
    <source>
        <dbReference type="EMBL" id="OCK84697.1"/>
    </source>
</evidence>
<protein>
    <recommendedName>
        <fullName evidence="4">Ubiquitin 3 binding protein But2 C-terminal domain-containing protein</fullName>
    </recommendedName>
</protein>
<feature type="signal peptide" evidence="1">
    <location>
        <begin position="1"/>
        <end position="19"/>
    </location>
</feature>
<feature type="chain" id="PRO_5034276029" description="Ubiquitin 3 binding protein But2 C-terminal domain-containing protein" evidence="1">
    <location>
        <begin position="20"/>
        <end position="187"/>
    </location>
</feature>
<dbReference type="AlphaFoldDB" id="A0A8E2EIM8"/>
<keyword evidence="1" id="KW-0732">Signal</keyword>
<name>A0A8E2EIM8_9PEZI</name>
<evidence type="ECO:0000256" key="1">
    <source>
        <dbReference type="SAM" id="SignalP"/>
    </source>
</evidence>
<organism evidence="2 3">
    <name type="scientific">Lepidopterella palustris CBS 459.81</name>
    <dbReference type="NCBI Taxonomy" id="1314670"/>
    <lineage>
        <taxon>Eukaryota</taxon>
        <taxon>Fungi</taxon>
        <taxon>Dikarya</taxon>
        <taxon>Ascomycota</taxon>
        <taxon>Pezizomycotina</taxon>
        <taxon>Dothideomycetes</taxon>
        <taxon>Pleosporomycetidae</taxon>
        <taxon>Mytilinidiales</taxon>
        <taxon>Argynnaceae</taxon>
        <taxon>Lepidopterella</taxon>
    </lineage>
</organism>